<evidence type="ECO:0000313" key="2">
    <source>
        <dbReference type="EMBL" id="KYO51186.1"/>
    </source>
</evidence>
<dbReference type="OrthoDB" id="9797060at2"/>
<dbReference type="GeneID" id="97241264"/>
<evidence type="ECO:0000259" key="1">
    <source>
        <dbReference type="Pfam" id="PF03992"/>
    </source>
</evidence>
<dbReference type="Gene3D" id="3.30.70.100">
    <property type="match status" value="1"/>
</dbReference>
<dbReference type="GO" id="GO:0004497">
    <property type="term" value="F:monooxygenase activity"/>
    <property type="evidence" value="ECO:0007669"/>
    <property type="project" value="UniProtKB-KW"/>
</dbReference>
<dbReference type="InterPro" id="IPR052936">
    <property type="entry name" value="Jasmonate_Hydroxylase-like"/>
</dbReference>
<dbReference type="Pfam" id="PF03992">
    <property type="entry name" value="ABM"/>
    <property type="match status" value="1"/>
</dbReference>
<keyword evidence="2" id="KW-0503">Monooxygenase</keyword>
<dbReference type="AlphaFoldDB" id="A0A162KG01"/>
<sequence length="110" mass="12259">MILVVFEAVPTEIGRQTYLEHATMLSPRLGEVDGFVSVERYENLARPGHLLSLSAWRDMAAVDAWRRDGAHRMAQAVGRSGVFADYRLRVATTLRDYGLTQRAEAPADAL</sequence>
<reference evidence="2 3" key="1">
    <citation type="submission" date="2015-12" db="EMBL/GenBank/DDBJ databases">
        <title>Genome sequence of Tistrella mobilis MCCC 1A02139.</title>
        <authorList>
            <person name="Lu L."/>
            <person name="Lai Q."/>
            <person name="Shao Z."/>
            <person name="Qian P."/>
        </authorList>
    </citation>
    <scope>NUCLEOTIDE SEQUENCE [LARGE SCALE GENOMIC DNA]</scope>
    <source>
        <strain evidence="2 3">MCCC 1A02139</strain>
    </source>
</reference>
<dbReference type="PANTHER" id="PTHR37811">
    <property type="entry name" value="BLL5343 PROTEIN"/>
    <property type="match status" value="1"/>
</dbReference>
<evidence type="ECO:0000313" key="3">
    <source>
        <dbReference type="Proteomes" id="UP000075787"/>
    </source>
</evidence>
<proteinExistence type="predicted"/>
<dbReference type="InterPro" id="IPR011008">
    <property type="entry name" value="Dimeric_a/b-barrel"/>
</dbReference>
<feature type="domain" description="ABM" evidence="1">
    <location>
        <begin position="1"/>
        <end position="76"/>
    </location>
</feature>
<keyword evidence="2" id="KW-0560">Oxidoreductase</keyword>
<dbReference type="RefSeq" id="WP_062766805.1">
    <property type="nucleotide sequence ID" value="NZ_CP121045.1"/>
</dbReference>
<dbReference type="InterPro" id="IPR007138">
    <property type="entry name" value="ABM_dom"/>
</dbReference>
<comment type="caution">
    <text evidence="2">The sequence shown here is derived from an EMBL/GenBank/DDBJ whole genome shotgun (WGS) entry which is preliminary data.</text>
</comment>
<dbReference type="PANTHER" id="PTHR37811:SF2">
    <property type="entry name" value="ABM DOMAIN-CONTAINING PROTEIN"/>
    <property type="match status" value="1"/>
</dbReference>
<organism evidence="2 3">
    <name type="scientific">Tistrella mobilis</name>
    <dbReference type="NCBI Taxonomy" id="171437"/>
    <lineage>
        <taxon>Bacteria</taxon>
        <taxon>Pseudomonadati</taxon>
        <taxon>Pseudomonadota</taxon>
        <taxon>Alphaproteobacteria</taxon>
        <taxon>Geminicoccales</taxon>
        <taxon>Geminicoccaceae</taxon>
        <taxon>Tistrella</taxon>
    </lineage>
</organism>
<gene>
    <name evidence="2" type="ORF">AUP44_09990</name>
</gene>
<accession>A0A162KG01</accession>
<protein>
    <submittedName>
        <fullName evidence="2">Antibiotic biosynthesis monooxygenase</fullName>
    </submittedName>
</protein>
<name>A0A162KG01_9PROT</name>
<dbReference type="Proteomes" id="UP000075787">
    <property type="component" value="Unassembled WGS sequence"/>
</dbReference>
<dbReference type="SUPFAM" id="SSF54909">
    <property type="entry name" value="Dimeric alpha+beta barrel"/>
    <property type="match status" value="1"/>
</dbReference>
<dbReference type="EMBL" id="LPZR01000181">
    <property type="protein sequence ID" value="KYO51186.1"/>
    <property type="molecule type" value="Genomic_DNA"/>
</dbReference>